<dbReference type="Gene3D" id="1.20.1540.10">
    <property type="entry name" value="Rhomboid-like"/>
    <property type="match status" value="1"/>
</dbReference>
<feature type="transmembrane region" description="Helical" evidence="7">
    <location>
        <begin position="14"/>
        <end position="32"/>
    </location>
</feature>
<keyword evidence="4" id="KW-0378">Hydrolase</keyword>
<feature type="non-terminal residue" evidence="9">
    <location>
        <position position="220"/>
    </location>
</feature>
<evidence type="ECO:0000256" key="2">
    <source>
        <dbReference type="ARBA" id="ARBA00009045"/>
    </source>
</evidence>
<accession>X0XU71</accession>
<dbReference type="PANTHER" id="PTHR43731">
    <property type="entry name" value="RHOMBOID PROTEASE"/>
    <property type="match status" value="1"/>
</dbReference>
<keyword evidence="3 7" id="KW-0812">Transmembrane</keyword>
<feature type="transmembrane region" description="Helical" evidence="7">
    <location>
        <begin position="88"/>
        <end position="112"/>
    </location>
</feature>
<evidence type="ECO:0000259" key="8">
    <source>
        <dbReference type="Pfam" id="PF01694"/>
    </source>
</evidence>
<evidence type="ECO:0000256" key="1">
    <source>
        <dbReference type="ARBA" id="ARBA00004141"/>
    </source>
</evidence>
<feature type="transmembrane region" description="Helical" evidence="7">
    <location>
        <begin position="39"/>
        <end position="57"/>
    </location>
</feature>
<dbReference type="InterPro" id="IPR035952">
    <property type="entry name" value="Rhomboid-like_sf"/>
</dbReference>
<sequence length="220" mass="24621">LHEYLSYAFRHGDFWHLAGNMLFLWVFGNAVCDRMGSPNYVVFYLAGGVFAGCVFTATNANPLVGASGAIAAVTTAFLVLFPRVHITILFWFLIITTIQLPSIFFIVFKIILWDNIVAPSIDRSAMMSHVGYSAHLGGYTFGLLVALAMLAFQGLPRNQFDLLALFSRWQRRSGLRGETRFGGPRPARPIVVEEVESRPLEPLKLTPLEQLREDILDRIS</sequence>
<dbReference type="InterPro" id="IPR050925">
    <property type="entry name" value="Rhomboid_protease_S54"/>
</dbReference>
<dbReference type="GO" id="GO:0004252">
    <property type="term" value="F:serine-type endopeptidase activity"/>
    <property type="evidence" value="ECO:0007669"/>
    <property type="project" value="InterPro"/>
</dbReference>
<comment type="caution">
    <text evidence="9">The sequence shown here is derived from an EMBL/GenBank/DDBJ whole genome shotgun (WGS) entry which is preliminary data.</text>
</comment>
<feature type="non-terminal residue" evidence="9">
    <location>
        <position position="1"/>
    </location>
</feature>
<evidence type="ECO:0000256" key="4">
    <source>
        <dbReference type="ARBA" id="ARBA00022801"/>
    </source>
</evidence>
<evidence type="ECO:0000256" key="7">
    <source>
        <dbReference type="SAM" id="Phobius"/>
    </source>
</evidence>
<organism evidence="9">
    <name type="scientific">marine sediment metagenome</name>
    <dbReference type="NCBI Taxonomy" id="412755"/>
    <lineage>
        <taxon>unclassified sequences</taxon>
        <taxon>metagenomes</taxon>
        <taxon>ecological metagenomes</taxon>
    </lineage>
</organism>
<dbReference type="SUPFAM" id="SSF144091">
    <property type="entry name" value="Rhomboid-like"/>
    <property type="match status" value="1"/>
</dbReference>
<dbReference type="EMBL" id="BARS01054230">
    <property type="protein sequence ID" value="GAG46840.1"/>
    <property type="molecule type" value="Genomic_DNA"/>
</dbReference>
<evidence type="ECO:0000256" key="3">
    <source>
        <dbReference type="ARBA" id="ARBA00022692"/>
    </source>
</evidence>
<dbReference type="GO" id="GO:0006465">
    <property type="term" value="P:signal peptide processing"/>
    <property type="evidence" value="ECO:0007669"/>
    <property type="project" value="TreeGrafter"/>
</dbReference>
<feature type="transmembrane region" description="Helical" evidence="7">
    <location>
        <begin position="63"/>
        <end position="81"/>
    </location>
</feature>
<dbReference type="InterPro" id="IPR022764">
    <property type="entry name" value="Peptidase_S54_rhomboid_dom"/>
</dbReference>
<dbReference type="GO" id="GO:0016020">
    <property type="term" value="C:membrane"/>
    <property type="evidence" value="ECO:0007669"/>
    <property type="project" value="UniProtKB-SubCell"/>
</dbReference>
<dbReference type="AlphaFoldDB" id="X0XU71"/>
<gene>
    <name evidence="9" type="ORF">S01H1_80321</name>
</gene>
<feature type="domain" description="Peptidase S54 rhomboid" evidence="8">
    <location>
        <begin position="2"/>
        <end position="150"/>
    </location>
</feature>
<keyword evidence="5 7" id="KW-1133">Transmembrane helix</keyword>
<reference evidence="9" key="1">
    <citation type="journal article" date="2014" name="Front. Microbiol.">
        <title>High frequency of phylogenetically diverse reductive dehalogenase-homologous genes in deep subseafloor sedimentary metagenomes.</title>
        <authorList>
            <person name="Kawai M."/>
            <person name="Futagami T."/>
            <person name="Toyoda A."/>
            <person name="Takaki Y."/>
            <person name="Nishi S."/>
            <person name="Hori S."/>
            <person name="Arai W."/>
            <person name="Tsubouchi T."/>
            <person name="Morono Y."/>
            <person name="Uchiyama I."/>
            <person name="Ito T."/>
            <person name="Fujiyama A."/>
            <person name="Inagaki F."/>
            <person name="Takami H."/>
        </authorList>
    </citation>
    <scope>NUCLEOTIDE SEQUENCE</scope>
    <source>
        <strain evidence="9">Expedition CK06-06</strain>
    </source>
</reference>
<evidence type="ECO:0000256" key="6">
    <source>
        <dbReference type="ARBA" id="ARBA00023136"/>
    </source>
</evidence>
<keyword evidence="6 7" id="KW-0472">Membrane</keyword>
<protein>
    <recommendedName>
        <fullName evidence="8">Peptidase S54 rhomboid domain-containing protein</fullName>
    </recommendedName>
</protein>
<evidence type="ECO:0000256" key="5">
    <source>
        <dbReference type="ARBA" id="ARBA00022989"/>
    </source>
</evidence>
<name>X0XU71_9ZZZZ</name>
<comment type="similarity">
    <text evidence="2">Belongs to the peptidase S54 family.</text>
</comment>
<dbReference type="Pfam" id="PF01694">
    <property type="entry name" value="Rhomboid"/>
    <property type="match status" value="1"/>
</dbReference>
<proteinExistence type="inferred from homology"/>
<dbReference type="PANTHER" id="PTHR43731:SF14">
    <property type="entry name" value="PRESENILIN-ASSOCIATED RHOMBOID-LIKE PROTEIN, MITOCHONDRIAL"/>
    <property type="match status" value="1"/>
</dbReference>
<evidence type="ECO:0000313" key="9">
    <source>
        <dbReference type="EMBL" id="GAG46840.1"/>
    </source>
</evidence>
<comment type="subcellular location">
    <subcellularLocation>
        <location evidence="1">Membrane</location>
        <topology evidence="1">Multi-pass membrane protein</topology>
    </subcellularLocation>
</comment>
<feature type="transmembrane region" description="Helical" evidence="7">
    <location>
        <begin position="132"/>
        <end position="152"/>
    </location>
</feature>